<protein>
    <submittedName>
        <fullName evidence="2">Uncharacterized protein</fullName>
    </submittedName>
</protein>
<accession>A0A150TJP8</accession>
<evidence type="ECO:0000256" key="1">
    <source>
        <dbReference type="SAM" id="MobiDB-lite"/>
    </source>
</evidence>
<gene>
    <name evidence="2" type="ORF">BE21_43980</name>
</gene>
<feature type="region of interest" description="Disordered" evidence="1">
    <location>
        <begin position="282"/>
        <end position="305"/>
    </location>
</feature>
<proteinExistence type="predicted"/>
<dbReference type="Proteomes" id="UP000075502">
    <property type="component" value="Unassembled WGS sequence"/>
</dbReference>
<organism evidence="2 3">
    <name type="scientific">Sorangium cellulosum</name>
    <name type="common">Polyangium cellulosum</name>
    <dbReference type="NCBI Taxonomy" id="56"/>
    <lineage>
        <taxon>Bacteria</taxon>
        <taxon>Pseudomonadati</taxon>
        <taxon>Myxococcota</taxon>
        <taxon>Polyangia</taxon>
        <taxon>Polyangiales</taxon>
        <taxon>Polyangiaceae</taxon>
        <taxon>Sorangium</taxon>
    </lineage>
</organism>
<sequence>MGNSKAGGEDDVTSRGKYLLISVPDFAEDPINPGRMMTSYLRIGAASTTWWNDPGGSLAAVVNLAGPAGGRGAPPGSPLLDNYDASDGSTSNYTTAHPKQVSIGAWSSDVSGAAGGGGGGGAGGGADVLALQEQQHRELVGGRQMRPTFVDDQRLREGCPSPHQHSEDARINESSYLHSRGGWRDHSDGNRITTTYGDKVEVIRGNYKLMVMGRQDDPSKAAGLDVSGQHIQDYAYTWAAFHRVEWAQDPYSGVWHQQSSTDGAVVTENFGGDVYEHKWGEHHHSTVGQESPVEKDENGRPRGNPHIIEKTWAKRIESYTGSSAYRIPSIEEETWADRISSLTDAASTSETTRVSGAITSETTAGSITETTMAGAVAEMTLVGAKGGLTLAGALADLTVAPNKTDVFVGLTHIDLELMLLKLSVVLGQRIEIAWPKGYRMGPEDGKFTMRDVATGLDMARFAARYAVASPLIRLGIGGEAVAEWVFR</sequence>
<evidence type="ECO:0000313" key="2">
    <source>
        <dbReference type="EMBL" id="KYG04919.1"/>
    </source>
</evidence>
<comment type="caution">
    <text evidence="2">The sequence shown here is derived from an EMBL/GenBank/DDBJ whole genome shotgun (WGS) entry which is preliminary data.</text>
</comment>
<reference evidence="2 3" key="1">
    <citation type="submission" date="2014-02" db="EMBL/GenBank/DDBJ databases">
        <title>The small core and large imbalanced accessory genome model reveals a collaborative survival strategy of Sorangium cellulosum strains in nature.</title>
        <authorList>
            <person name="Han K."/>
            <person name="Peng R."/>
            <person name="Blom J."/>
            <person name="Li Y.-Z."/>
        </authorList>
    </citation>
    <scope>NUCLEOTIDE SEQUENCE [LARGE SCALE GENOMIC DNA]</scope>
    <source>
        <strain evidence="2 3">So0007-03</strain>
    </source>
</reference>
<name>A0A150TJP8_SORCE</name>
<dbReference type="EMBL" id="JEME01002235">
    <property type="protein sequence ID" value="KYG04919.1"/>
    <property type="molecule type" value="Genomic_DNA"/>
</dbReference>
<dbReference type="AlphaFoldDB" id="A0A150TJP8"/>
<evidence type="ECO:0000313" key="3">
    <source>
        <dbReference type="Proteomes" id="UP000075502"/>
    </source>
</evidence>